<keyword evidence="1" id="KW-1133">Transmembrane helix</keyword>
<evidence type="ECO:0000256" key="1">
    <source>
        <dbReference type="SAM" id="Phobius"/>
    </source>
</evidence>
<gene>
    <name evidence="2" type="ORF">AMS66_21190</name>
</gene>
<proteinExistence type="predicted"/>
<dbReference type="Proteomes" id="UP000037688">
    <property type="component" value="Unassembled WGS sequence"/>
</dbReference>
<sequence>MNHLTCFAFLSVHGSKQHHLMIIGLALLCMISMSPMIQYVMLFCPAYFMPDTNIWALRPKHEHLP</sequence>
<name>A0A0M9BMS3_9BACL</name>
<protein>
    <submittedName>
        <fullName evidence="2">Uncharacterized protein</fullName>
    </submittedName>
</protein>
<organism evidence="2 3">
    <name type="scientific">Paenibacillus xylanivorans</name>
    <dbReference type="NCBI Taxonomy" id="1705561"/>
    <lineage>
        <taxon>Bacteria</taxon>
        <taxon>Bacillati</taxon>
        <taxon>Bacillota</taxon>
        <taxon>Bacilli</taxon>
        <taxon>Bacillales</taxon>
        <taxon>Paenibacillaceae</taxon>
        <taxon>Paenibacillus</taxon>
    </lineage>
</organism>
<dbReference type="EMBL" id="LITU01000070">
    <property type="protein sequence ID" value="KOY14482.1"/>
    <property type="molecule type" value="Genomic_DNA"/>
</dbReference>
<evidence type="ECO:0000313" key="2">
    <source>
        <dbReference type="EMBL" id="KOY14482.1"/>
    </source>
</evidence>
<keyword evidence="3" id="KW-1185">Reference proteome</keyword>
<keyword evidence="1" id="KW-0812">Transmembrane</keyword>
<accession>A0A0M9BMS3</accession>
<evidence type="ECO:0000313" key="3">
    <source>
        <dbReference type="Proteomes" id="UP000037688"/>
    </source>
</evidence>
<dbReference type="AlphaFoldDB" id="A0A0M9BMS3"/>
<keyword evidence="1" id="KW-0472">Membrane</keyword>
<feature type="transmembrane region" description="Helical" evidence="1">
    <location>
        <begin position="24"/>
        <end position="48"/>
    </location>
</feature>
<reference evidence="2 3" key="1">
    <citation type="submission" date="2015-08" db="EMBL/GenBank/DDBJ databases">
        <title>Draft genome sequence of cellulolytic and xylanolytic Paenibacillus sp. A59, isolated from a decaying forest soil from Patagonia, Argentina.</title>
        <authorList>
            <person name="Ghio S."/>
            <person name="Caceres A.M."/>
            <person name="Talia P."/>
            <person name="Grasso D."/>
            <person name="Campos E."/>
        </authorList>
    </citation>
    <scope>NUCLEOTIDE SEQUENCE [LARGE SCALE GENOMIC DNA]</scope>
    <source>
        <strain evidence="2 3">A59</strain>
    </source>
</reference>
<comment type="caution">
    <text evidence="2">The sequence shown here is derived from an EMBL/GenBank/DDBJ whole genome shotgun (WGS) entry which is preliminary data.</text>
</comment>